<accession>A0A380TPQ3</accession>
<evidence type="ECO:0000313" key="3">
    <source>
        <dbReference type="Proteomes" id="UP000254253"/>
    </source>
</evidence>
<organism evidence="2 3">
    <name type="scientific">Actinobacillus lignieresii</name>
    <dbReference type="NCBI Taxonomy" id="720"/>
    <lineage>
        <taxon>Bacteria</taxon>
        <taxon>Pseudomonadati</taxon>
        <taxon>Pseudomonadota</taxon>
        <taxon>Gammaproteobacteria</taxon>
        <taxon>Pasteurellales</taxon>
        <taxon>Pasteurellaceae</taxon>
        <taxon>Actinobacillus</taxon>
    </lineage>
</organism>
<keyword evidence="2" id="KW-0808">Transferase</keyword>
<evidence type="ECO:0000259" key="1">
    <source>
        <dbReference type="Pfam" id="PF00535"/>
    </source>
</evidence>
<dbReference type="InterPro" id="IPR001173">
    <property type="entry name" value="Glyco_trans_2-like"/>
</dbReference>
<gene>
    <name evidence="2" type="ORF">NCTC4191_00066</name>
</gene>
<keyword evidence="3" id="KW-1185">Reference proteome</keyword>
<dbReference type="CDD" id="cd00761">
    <property type="entry name" value="Glyco_tranf_GTA_type"/>
    <property type="match status" value="1"/>
</dbReference>
<protein>
    <submittedName>
        <fullName evidence="2">Glycosyltransferase</fullName>
    </submittedName>
</protein>
<dbReference type="GO" id="GO:0016740">
    <property type="term" value="F:transferase activity"/>
    <property type="evidence" value="ECO:0007669"/>
    <property type="project" value="UniProtKB-KW"/>
</dbReference>
<proteinExistence type="predicted"/>
<dbReference type="Gene3D" id="3.90.550.10">
    <property type="entry name" value="Spore Coat Polysaccharide Biosynthesis Protein SpsA, Chain A"/>
    <property type="match status" value="1"/>
</dbReference>
<sequence>MQAHMQTSEPIAAVVTATIGKPSLEQAILSVKNQTIPCKHYVFVDGKEYWKAAKEILDKYPDVIATYLPMNTGQLSFKNSAIFSLAPFTVKEEFIGFLDDDNWFELQHMEEAVRSIQDNEVDYAYSLRNKIFVYGDRHFICQDTVESIGHFKRALPNEIRVDFQDTGVQLVNRMAKGAPLVDASCYVMRKNIAIRVASAWYEGAIVNDRNVLKRLTDINAKSVCVGKYNVNYRTMLDKELITSLMNNHNLNEDEVLSTLYVFYEEINNQHRRMFGGKFPWEA</sequence>
<name>A0A380TPQ3_ACTLI</name>
<feature type="domain" description="Glycosyltransferase 2-like" evidence="1">
    <location>
        <begin position="21"/>
        <end position="138"/>
    </location>
</feature>
<dbReference type="InterPro" id="IPR029044">
    <property type="entry name" value="Nucleotide-diphossugar_trans"/>
</dbReference>
<dbReference type="Pfam" id="PF00535">
    <property type="entry name" value="Glycos_transf_2"/>
    <property type="match status" value="1"/>
</dbReference>
<dbReference type="Proteomes" id="UP000254253">
    <property type="component" value="Unassembled WGS sequence"/>
</dbReference>
<reference evidence="2 3" key="1">
    <citation type="submission" date="2018-06" db="EMBL/GenBank/DDBJ databases">
        <authorList>
            <consortium name="Pathogen Informatics"/>
            <person name="Doyle S."/>
        </authorList>
    </citation>
    <scope>NUCLEOTIDE SEQUENCE [LARGE SCALE GENOMIC DNA]</scope>
    <source>
        <strain evidence="2 3">NCTC4191</strain>
    </source>
</reference>
<dbReference type="RefSeq" id="WP_115589377.1">
    <property type="nucleotide sequence ID" value="NZ_UFRN01000002.1"/>
</dbReference>
<evidence type="ECO:0000313" key="2">
    <source>
        <dbReference type="EMBL" id="SUT89606.1"/>
    </source>
</evidence>
<dbReference type="AlphaFoldDB" id="A0A380TPQ3"/>
<dbReference type="SUPFAM" id="SSF53448">
    <property type="entry name" value="Nucleotide-diphospho-sugar transferases"/>
    <property type="match status" value="1"/>
</dbReference>
<dbReference type="EMBL" id="UFRN01000002">
    <property type="protein sequence ID" value="SUT89606.1"/>
    <property type="molecule type" value="Genomic_DNA"/>
</dbReference>